<accession>A0A844WCK9</accession>
<evidence type="ECO:0000313" key="2">
    <source>
        <dbReference type="EMBL" id="MWB79123.1"/>
    </source>
</evidence>
<keyword evidence="1" id="KW-1133">Transmembrane helix</keyword>
<comment type="caution">
    <text evidence="2">The sequence shown here is derived from an EMBL/GenBank/DDBJ whole genome shotgun (WGS) entry which is preliminary data.</text>
</comment>
<keyword evidence="1" id="KW-0472">Membrane</keyword>
<feature type="transmembrane region" description="Helical" evidence="1">
    <location>
        <begin position="52"/>
        <end position="69"/>
    </location>
</feature>
<dbReference type="RefSeq" id="WP_160383331.1">
    <property type="nucleotide sequence ID" value="NZ_WNXQ01000008.1"/>
</dbReference>
<dbReference type="Proteomes" id="UP000443843">
    <property type="component" value="Unassembled WGS sequence"/>
</dbReference>
<reference evidence="2 3" key="1">
    <citation type="submission" date="2019-11" db="EMBL/GenBank/DDBJ databases">
        <title>Pseudooceanicola pacifica sp. nov., isolated from deep-sea sediment of the Pacific Ocean.</title>
        <authorList>
            <person name="Lyu L."/>
        </authorList>
    </citation>
    <scope>NUCLEOTIDE SEQUENCE [LARGE SCALE GENOMIC DNA]</scope>
    <source>
        <strain evidence="2 3">216_PA32_1</strain>
    </source>
</reference>
<evidence type="ECO:0008006" key="4">
    <source>
        <dbReference type="Google" id="ProtNLM"/>
    </source>
</evidence>
<dbReference type="AlphaFoldDB" id="A0A844WCK9"/>
<proteinExistence type="predicted"/>
<gene>
    <name evidence="2" type="ORF">GLS40_13870</name>
</gene>
<feature type="transmembrane region" description="Helical" evidence="1">
    <location>
        <begin position="75"/>
        <end position="92"/>
    </location>
</feature>
<feature type="transmembrane region" description="Helical" evidence="1">
    <location>
        <begin position="6"/>
        <end position="31"/>
    </location>
</feature>
<keyword evidence="3" id="KW-1185">Reference proteome</keyword>
<evidence type="ECO:0000256" key="1">
    <source>
        <dbReference type="SAM" id="Phobius"/>
    </source>
</evidence>
<dbReference type="InterPro" id="IPR018678">
    <property type="entry name" value="DUF2160_TM"/>
</dbReference>
<evidence type="ECO:0000313" key="3">
    <source>
        <dbReference type="Proteomes" id="UP000443843"/>
    </source>
</evidence>
<protein>
    <recommendedName>
        <fullName evidence="4">Small integral membrane protein</fullName>
    </recommendedName>
</protein>
<dbReference type="EMBL" id="WNXQ01000008">
    <property type="protein sequence ID" value="MWB79123.1"/>
    <property type="molecule type" value="Genomic_DNA"/>
</dbReference>
<name>A0A844WCK9_9RHOB</name>
<organism evidence="2 3">
    <name type="scientific">Pseudooceanicola pacificus</name>
    <dbReference type="NCBI Taxonomy" id="2676438"/>
    <lineage>
        <taxon>Bacteria</taxon>
        <taxon>Pseudomonadati</taxon>
        <taxon>Pseudomonadota</taxon>
        <taxon>Alphaproteobacteria</taxon>
        <taxon>Rhodobacterales</taxon>
        <taxon>Paracoccaceae</taxon>
        <taxon>Pseudooceanicola</taxon>
    </lineage>
</organism>
<dbReference type="Pfam" id="PF09928">
    <property type="entry name" value="DUF2160"/>
    <property type="match status" value="1"/>
</dbReference>
<sequence length="93" mass="10473">MDLEWMAWTQVTAVFFVTIALILIAMTLAELRFPTVERQGFLPIPTTRGDRLFLSLLLAAFIHLGFVAFTDVQTLWTPLAISVLAALLMMRFG</sequence>
<keyword evidence="1" id="KW-0812">Transmembrane</keyword>